<dbReference type="InterPro" id="IPR051675">
    <property type="entry name" value="Endo/Exo/Phosphatase_dom_1"/>
</dbReference>
<evidence type="ECO:0000259" key="2">
    <source>
        <dbReference type="SMART" id="SM00278"/>
    </source>
</evidence>
<dbReference type="Pfam" id="PF10531">
    <property type="entry name" value="SLBB"/>
    <property type="match status" value="1"/>
</dbReference>
<proteinExistence type="predicted"/>
<name>A0A174Z9D3_9FIRM</name>
<dbReference type="GO" id="GO:0015628">
    <property type="term" value="P:protein secretion by the type II secretion system"/>
    <property type="evidence" value="ECO:0007669"/>
    <property type="project" value="TreeGrafter"/>
</dbReference>
<dbReference type="GO" id="GO:0003677">
    <property type="term" value="F:DNA binding"/>
    <property type="evidence" value="ECO:0007669"/>
    <property type="project" value="InterPro"/>
</dbReference>
<dbReference type="Gene3D" id="3.10.560.10">
    <property type="entry name" value="Outer membrane lipoprotein wza domain like"/>
    <property type="match status" value="1"/>
</dbReference>
<gene>
    <name evidence="3" type="primary">comEA</name>
    <name evidence="3" type="ORF">ERS852502_00521</name>
</gene>
<dbReference type="SMART" id="SM00278">
    <property type="entry name" value="HhH1"/>
    <property type="match status" value="2"/>
</dbReference>
<feature type="domain" description="Helix-hairpin-helix DNA-binding motif class 1" evidence="2">
    <location>
        <begin position="211"/>
        <end position="230"/>
    </location>
</feature>
<dbReference type="NCBIfam" id="TIGR00426">
    <property type="entry name" value="competence protein ComEA helix-hairpin-helix repeat region"/>
    <property type="match status" value="1"/>
</dbReference>
<dbReference type="PANTHER" id="PTHR21180:SF32">
    <property type="entry name" value="ENDONUCLEASE_EXONUCLEASE_PHOSPHATASE FAMILY DOMAIN-CONTAINING PROTEIN 1"/>
    <property type="match status" value="1"/>
</dbReference>
<evidence type="ECO:0000313" key="4">
    <source>
        <dbReference type="Proteomes" id="UP000078383"/>
    </source>
</evidence>
<dbReference type="InterPro" id="IPR019554">
    <property type="entry name" value="Soluble_ligand-bd"/>
</dbReference>
<organism evidence="3 4">
    <name type="scientific">[Ruminococcus] torques</name>
    <dbReference type="NCBI Taxonomy" id="33039"/>
    <lineage>
        <taxon>Bacteria</taxon>
        <taxon>Bacillati</taxon>
        <taxon>Bacillota</taxon>
        <taxon>Clostridia</taxon>
        <taxon>Lachnospirales</taxon>
        <taxon>Lachnospiraceae</taxon>
        <taxon>Mediterraneibacter</taxon>
    </lineage>
</organism>
<dbReference type="GO" id="GO:0015627">
    <property type="term" value="C:type II protein secretion system complex"/>
    <property type="evidence" value="ECO:0007669"/>
    <property type="project" value="TreeGrafter"/>
</dbReference>
<dbReference type="GO" id="GO:0006281">
    <property type="term" value="P:DNA repair"/>
    <property type="evidence" value="ECO:0007669"/>
    <property type="project" value="InterPro"/>
</dbReference>
<dbReference type="InterPro" id="IPR003583">
    <property type="entry name" value="Hlx-hairpin-Hlx_DNA-bd_motif"/>
</dbReference>
<dbReference type="Proteomes" id="UP000078383">
    <property type="component" value="Unassembled WGS sequence"/>
</dbReference>
<dbReference type="Pfam" id="PF12836">
    <property type="entry name" value="HHH_3"/>
    <property type="match status" value="1"/>
</dbReference>
<feature type="region of interest" description="Disordered" evidence="1">
    <location>
        <begin position="49"/>
        <end position="79"/>
    </location>
</feature>
<dbReference type="Gene3D" id="1.10.150.280">
    <property type="entry name" value="AF1531-like domain"/>
    <property type="match status" value="1"/>
</dbReference>
<evidence type="ECO:0000313" key="3">
    <source>
        <dbReference type="EMBL" id="CUQ82477.1"/>
    </source>
</evidence>
<dbReference type="AlphaFoldDB" id="A0A174Z9D3"/>
<dbReference type="InterPro" id="IPR010994">
    <property type="entry name" value="RuvA_2-like"/>
</dbReference>
<dbReference type="InterPro" id="IPR004509">
    <property type="entry name" value="Competence_ComEA_HhH"/>
</dbReference>
<dbReference type="PANTHER" id="PTHR21180">
    <property type="entry name" value="ENDONUCLEASE/EXONUCLEASE/PHOSPHATASE FAMILY DOMAIN-CONTAINING PROTEIN 1"/>
    <property type="match status" value="1"/>
</dbReference>
<evidence type="ECO:0000256" key="1">
    <source>
        <dbReference type="SAM" id="MobiDB-lite"/>
    </source>
</evidence>
<reference evidence="3 4" key="1">
    <citation type="submission" date="2015-09" db="EMBL/GenBank/DDBJ databases">
        <authorList>
            <consortium name="Pathogen Informatics"/>
        </authorList>
    </citation>
    <scope>NUCLEOTIDE SEQUENCE [LARGE SCALE GENOMIC DNA]</scope>
    <source>
        <strain evidence="3 4">2789STDY5834889</strain>
    </source>
</reference>
<dbReference type="RefSeq" id="WP_055170941.1">
    <property type="nucleotide sequence ID" value="NZ_CACRUQ010000005.1"/>
</dbReference>
<dbReference type="SUPFAM" id="SSF47781">
    <property type="entry name" value="RuvA domain 2-like"/>
    <property type="match status" value="1"/>
</dbReference>
<feature type="domain" description="Helix-hairpin-helix DNA-binding motif class 1" evidence="2">
    <location>
        <begin position="181"/>
        <end position="200"/>
    </location>
</feature>
<accession>A0A174Z9D3</accession>
<protein>
    <submittedName>
        <fullName evidence="3">ComE operon protein 1</fullName>
    </submittedName>
</protein>
<sequence>MKNGWKKICRCRKGQMLKGIVLTLTLAFLTMGLCGCAEKHDAAEELEEFTLEGESDVEKNSSNSKTESEKGSQGGTDAEEGLPETLYVHVCGAVNAPGVYELRTDARIYEALEAAGGMTEDAAADWINQAEALSDGERIYVPTQEEAEESAQSVSGQWADPNGNAGGSVSDKININTAAKEELMTLSGIGASKAESILKYRQEHGNFQSIEDLKKIEGIKDGVFNKIKDDITV</sequence>
<dbReference type="EMBL" id="CZBX01000002">
    <property type="protein sequence ID" value="CUQ82477.1"/>
    <property type="molecule type" value="Genomic_DNA"/>
</dbReference>